<dbReference type="Proteomes" id="UP000238042">
    <property type="component" value="Unassembled WGS sequence"/>
</dbReference>
<dbReference type="EMBL" id="PSZM01000002">
    <property type="protein sequence ID" value="PQL95056.1"/>
    <property type="molecule type" value="Genomic_DNA"/>
</dbReference>
<proteinExistence type="predicted"/>
<reference evidence="2 3" key="1">
    <citation type="submission" date="2018-02" db="EMBL/GenBank/DDBJ databases">
        <title>Genome sequences of Apibacter spp., gut symbionts of Asian honey bees.</title>
        <authorList>
            <person name="Kwong W.K."/>
            <person name="Steele M.I."/>
            <person name="Moran N.A."/>
        </authorList>
    </citation>
    <scope>NUCLEOTIDE SEQUENCE [LARGE SCALE GENOMIC DNA]</scope>
    <source>
        <strain evidence="3">wkB301</strain>
    </source>
</reference>
<gene>
    <name evidence="2" type="ORF">C4S77_02260</name>
</gene>
<dbReference type="AlphaFoldDB" id="A0A2S8AG17"/>
<accession>A0A2S8AG17</accession>
<dbReference type="OrthoDB" id="1362024at2"/>
<name>A0A2S8AG17_9FLAO</name>
<dbReference type="RefSeq" id="WP_105245771.1">
    <property type="nucleotide sequence ID" value="NZ_PSZM01000002.1"/>
</dbReference>
<keyword evidence="1" id="KW-0812">Transmembrane</keyword>
<evidence type="ECO:0000313" key="3">
    <source>
        <dbReference type="Proteomes" id="UP000238042"/>
    </source>
</evidence>
<comment type="caution">
    <text evidence="2">The sequence shown here is derived from an EMBL/GenBank/DDBJ whole genome shotgun (WGS) entry which is preliminary data.</text>
</comment>
<organism evidence="2 3">
    <name type="scientific">Apibacter adventoris</name>
    <dbReference type="NCBI Taxonomy" id="1679466"/>
    <lineage>
        <taxon>Bacteria</taxon>
        <taxon>Pseudomonadati</taxon>
        <taxon>Bacteroidota</taxon>
        <taxon>Flavobacteriia</taxon>
        <taxon>Flavobacteriales</taxon>
        <taxon>Weeksellaceae</taxon>
        <taxon>Apibacter</taxon>
    </lineage>
</organism>
<evidence type="ECO:0000256" key="1">
    <source>
        <dbReference type="SAM" id="Phobius"/>
    </source>
</evidence>
<keyword evidence="1" id="KW-1133">Transmembrane helix</keyword>
<evidence type="ECO:0000313" key="2">
    <source>
        <dbReference type="EMBL" id="PQL95056.1"/>
    </source>
</evidence>
<protein>
    <submittedName>
        <fullName evidence="2">Uncharacterized protein</fullName>
    </submittedName>
</protein>
<keyword evidence="1" id="KW-0472">Membrane</keyword>
<sequence>MKKNKIKIVYIFAFTIITLLFFNCKNKSIQVKIENQEPWYDSINKKDSLFTIKLFTTLSFKNSNSKDIIIERKDYNNFFIIFRKDTFALVPEINYAKKIVKKGDSISIVYLTDLYHKEKDFDNPDFLKEIENCSIKQYNSQEKIKKSSEYKIQSRISLWNAPPSTKTID</sequence>
<keyword evidence="3" id="KW-1185">Reference proteome</keyword>
<feature type="transmembrane region" description="Helical" evidence="1">
    <location>
        <begin position="6"/>
        <end position="24"/>
    </location>
</feature>